<sequence length="1744" mass="176089">MNIDGVDISLDNIGQDLLELVVGERWPNGDEGAMRSLASAWNDAATQLDAVRQRATAAANAAAESCQGANGSTFSSFWSSNFDDGKTSWPSGTAPAALPFAVQFCKSMAQALNSGATQIETTKDTIMGNIAILVATVAPQIAAGFFDFGATDATAIAEVAADRTAMQVFLDGAKELIVEVVKQAIEQGLQQAELNFVIQLKEVAEGHASSIDWKQVGSSGLSGAEGGALGTAFGFGLGKLGGKVIGEDFGKSFTSRAVTGVASGALTNASMDLLQNGTISASDFTKGSVAGVLGGIHGSEAAAGDHPAIDTTDLPTELRTPETPTLDTSTAAPTVDTSLGTDLSGLTLSPDRGATTGTGTTGADLTGTGSGGGGSVDVSGGAQVDPSQGYAATSSIARILGGGTQDAGISDAGASSGSSYGSSAGSDVGGDVGSSVGGSSGLGSSIGDVSTGGGITQDSSLGGSSGSGSSFSGGSSAGYEAAPVASARADVSSGGSSSGGSVSSAFDTGGSVGGVGGVGDRSGSSSYTPTDTSSYTPAGGSADLASSGHASAAEYAPSETAGTGSITDAPAQTSGQISSSYAPVDNGASASGYDGGGRLDAAPTAEPGLESGGSGGLGGGLPLGGAASEAVPAGAGSGYGRGAGIDDTSGTGSGSGIGTDAGAGTSAGYERGAAIDDPARSGLTGAGAGTGVDGTGRAVSSSRFYGGRDSSFTGSDDSGLGTSRDAGVGLGRETVPDDFANTTPREVAAPATEAAGFDTAQGDRVSSDAPIAADPGLAADPDAATDAAATDAQTGNARTADGLAPDTAVAPDQATARPDATQNPATPVGDTRPSNTEPRPSSAETPAGRGDTPSARTDQTPSQAPNQAPDHAPGQASDHAADQSSAPVPDRAGDNLITAASVPGSGFRGHAEAPTASHIGEVRAAIDPAVRDVVDAHPGLSVEALPQEGLYRITDDSGLLPDGQRTFTVRVETQRLGDETAARSILNHDKGQHVIQLSDQISQNHVPRAVAHEIGEIVADRQRYLVDKVDAFAPDESNLRPGGPTEDVRLTPHDAGRVQELRVLGQQLDKLPPEGSRSAEQQAQYEGTHREAMALVEHLGLREGTPGAEQRRALALDPQRLTAEGQTHVNRLLDDAGRSTESLSATDQQALQDIHARAQTDQAAFDAHRAGLRPDFQPPIAQDGGRVAPEQFKAIADAATARREDRSGQTLADLHQQAAELPEGEYPKVTLQAGGGAALAARDPHALLVDDRGRWQADNGDRIAQTADQLRNLRQTGLGDPYQFVGEHDPGARVPLDAVRYWEDDIAAQGPVVNGTANFRMENGKMLADITPEHGDPITVEVEGTPVISSGFPPEIIPGIDRSISGGMHGTYEATSRALETLGTPEARAAKVEFDKLSWRDEASAGKAVDILRESGVDRAGLPDAVNKSLDAVANWKSLRDTHEGQILSGDDANLRGVDPTAAKDWIVAGTGGTGISGVENMLKLDPDSHYTMIGRSAPPGLADNTQWKEVRTEHDQGFNPKQPLDPSLTDPATGQPFNPGATGRLTMAFDRDMNITGIEPSTAADGSTRFSVAGFEGDGVIASLGTRAAVPPSVAEMVDSALKSDPKSVTGKMLFDDDGQYLGYRIDIAGKSIDVTGAASRFFPVDQLFSQPRGGSDPLPASGGATAPGTVWSTGDARYAAAPSERGKFPEQTGSNRDAPPEGGNFDGGYVATATQAMHYAAMRRRGATPTPIPPPPAPPTTS</sequence>
<dbReference type="Pfam" id="PF25547">
    <property type="entry name" value="WXG100_2"/>
    <property type="match status" value="1"/>
</dbReference>
<evidence type="ECO:0000313" key="4">
    <source>
        <dbReference type="Proteomes" id="UP000675781"/>
    </source>
</evidence>
<feature type="compositionally biased region" description="Low complexity" evidence="1">
    <location>
        <begin position="310"/>
        <end position="328"/>
    </location>
</feature>
<organism evidence="3 4">
    <name type="scientific">Actinospica durhamensis</name>
    <dbReference type="NCBI Taxonomy" id="1508375"/>
    <lineage>
        <taxon>Bacteria</taxon>
        <taxon>Bacillati</taxon>
        <taxon>Actinomycetota</taxon>
        <taxon>Actinomycetes</taxon>
        <taxon>Catenulisporales</taxon>
        <taxon>Actinospicaceae</taxon>
        <taxon>Actinospica</taxon>
    </lineage>
</organism>
<dbReference type="Proteomes" id="UP000675781">
    <property type="component" value="Unassembled WGS sequence"/>
</dbReference>
<feature type="compositionally biased region" description="Low complexity" evidence="1">
    <location>
        <begin position="376"/>
        <end position="385"/>
    </location>
</feature>
<dbReference type="InterPro" id="IPR057746">
    <property type="entry name" value="CpnT-like_N"/>
</dbReference>
<feature type="region of interest" description="Disordered" evidence="1">
    <location>
        <begin position="410"/>
        <end position="617"/>
    </location>
</feature>
<evidence type="ECO:0000313" key="3">
    <source>
        <dbReference type="EMBL" id="MBR7832521.1"/>
    </source>
</evidence>
<feature type="domain" description="Outer membrane channel protein CpnT-like N-terminal" evidence="2">
    <location>
        <begin position="16"/>
        <end position="163"/>
    </location>
</feature>
<reference evidence="3" key="1">
    <citation type="submission" date="2021-04" db="EMBL/GenBank/DDBJ databases">
        <title>Genome based classification of Actinospica acidithermotolerans sp. nov., an actinobacterium isolated from an Indonesian hot spring.</title>
        <authorList>
            <person name="Kusuma A.B."/>
            <person name="Putra K.E."/>
            <person name="Nafisah S."/>
            <person name="Loh J."/>
            <person name="Nouioui I."/>
            <person name="Goodfellow M."/>
        </authorList>
    </citation>
    <scope>NUCLEOTIDE SEQUENCE</scope>
    <source>
        <strain evidence="3">CSCA 57</strain>
    </source>
</reference>
<name>A0A941EJT8_9ACTN</name>
<feature type="compositionally biased region" description="Low complexity" evidence="1">
    <location>
        <begin position="410"/>
        <end position="426"/>
    </location>
</feature>
<comment type="caution">
    <text evidence="3">The sequence shown here is derived from an EMBL/GenBank/DDBJ whole genome shotgun (WGS) entry which is preliminary data.</text>
</comment>
<feature type="region of interest" description="Disordered" evidence="1">
    <location>
        <begin position="300"/>
        <end position="388"/>
    </location>
</feature>
<gene>
    <name evidence="3" type="ORF">KDL01_04585</name>
</gene>
<feature type="compositionally biased region" description="Gly residues" evidence="1">
    <location>
        <begin position="427"/>
        <end position="441"/>
    </location>
</feature>
<feature type="compositionally biased region" description="Polar residues" evidence="1">
    <location>
        <begin position="832"/>
        <end position="844"/>
    </location>
</feature>
<feature type="compositionally biased region" description="Gly residues" evidence="1">
    <location>
        <begin position="684"/>
        <end position="694"/>
    </location>
</feature>
<feature type="compositionally biased region" description="Low complexity" evidence="1">
    <location>
        <begin position="875"/>
        <end position="886"/>
    </location>
</feature>
<feature type="compositionally biased region" description="Low complexity" evidence="1">
    <location>
        <begin position="521"/>
        <end position="537"/>
    </location>
</feature>
<evidence type="ECO:0000256" key="1">
    <source>
        <dbReference type="SAM" id="MobiDB-lite"/>
    </source>
</evidence>
<feature type="compositionally biased region" description="Polar residues" evidence="1">
    <location>
        <begin position="560"/>
        <end position="581"/>
    </location>
</feature>
<feature type="compositionally biased region" description="Low complexity" evidence="1">
    <location>
        <begin position="768"/>
        <end position="794"/>
    </location>
</feature>
<proteinExistence type="predicted"/>
<feature type="compositionally biased region" description="Polar residues" evidence="1">
    <location>
        <begin position="854"/>
        <end position="866"/>
    </location>
</feature>
<feature type="compositionally biased region" description="Low complexity" evidence="1">
    <location>
        <begin position="336"/>
        <end position="367"/>
    </location>
</feature>
<keyword evidence="4" id="KW-1185">Reference proteome</keyword>
<dbReference type="EMBL" id="JAGSOG010000012">
    <property type="protein sequence ID" value="MBR7832521.1"/>
    <property type="molecule type" value="Genomic_DNA"/>
</dbReference>
<feature type="compositionally biased region" description="Low complexity" evidence="1">
    <location>
        <begin position="459"/>
        <end position="505"/>
    </location>
</feature>
<accession>A0A941EJT8</accession>
<feature type="region of interest" description="Disordered" evidence="1">
    <location>
        <begin position="668"/>
        <end position="912"/>
    </location>
</feature>
<feature type="compositionally biased region" description="Pro residues" evidence="1">
    <location>
        <begin position="1732"/>
        <end position="1744"/>
    </location>
</feature>
<feature type="compositionally biased region" description="Gly residues" evidence="1">
    <location>
        <begin position="510"/>
        <end position="520"/>
    </location>
</feature>
<feature type="region of interest" description="Disordered" evidence="1">
    <location>
        <begin position="1512"/>
        <end position="1542"/>
    </location>
</feature>
<protein>
    <recommendedName>
        <fullName evidence="2">Outer membrane channel protein CpnT-like N-terminal domain-containing protein</fullName>
    </recommendedName>
</protein>
<feature type="region of interest" description="Disordered" evidence="1">
    <location>
        <begin position="1650"/>
        <end position="1744"/>
    </location>
</feature>
<evidence type="ECO:0000259" key="2">
    <source>
        <dbReference type="Pfam" id="PF25547"/>
    </source>
</evidence>
<dbReference type="RefSeq" id="WP_212527050.1">
    <property type="nucleotide sequence ID" value="NZ_JAGSOG010000012.1"/>
</dbReference>